<proteinExistence type="predicted"/>
<keyword evidence="2" id="KW-0863">Zinc-finger</keyword>
<protein>
    <recommendedName>
        <fullName evidence="5">SBP-type domain-containing protein</fullName>
    </recommendedName>
</protein>
<dbReference type="InterPro" id="IPR044817">
    <property type="entry name" value="SBP-like"/>
</dbReference>
<evidence type="ECO:0000256" key="2">
    <source>
        <dbReference type="ARBA" id="ARBA00022771"/>
    </source>
</evidence>
<feature type="region of interest" description="Disordered" evidence="4">
    <location>
        <begin position="319"/>
        <end position="355"/>
    </location>
</feature>
<dbReference type="InterPro" id="IPR004333">
    <property type="entry name" value="SBP_dom"/>
</dbReference>
<feature type="compositionally biased region" description="Low complexity" evidence="4">
    <location>
        <begin position="719"/>
        <end position="736"/>
    </location>
</feature>
<feature type="compositionally biased region" description="Low complexity" evidence="4">
    <location>
        <begin position="1077"/>
        <end position="1096"/>
    </location>
</feature>
<feature type="domain" description="SBP-type" evidence="5">
    <location>
        <begin position="24"/>
        <end position="101"/>
    </location>
</feature>
<feature type="compositionally biased region" description="Low complexity" evidence="4">
    <location>
        <begin position="903"/>
        <end position="943"/>
    </location>
</feature>
<evidence type="ECO:0000313" key="6">
    <source>
        <dbReference type="EMBL" id="KAG2502224.1"/>
    </source>
</evidence>
<comment type="caution">
    <text evidence="6">The sequence shown here is derived from an EMBL/GenBank/DDBJ whole genome shotgun (WGS) entry which is preliminary data.</text>
</comment>
<sequence>MDEADVLGDGQGHAAGPSSSRGGGELCRVEGCKRDMASEKGYYKRYGVCEPHLRSLELLVDGRLQRFCQQCGKFQELAEFDDAKRSCRAQLARHSERRRIKLSQKRQQQEHGDAGDAAGGGALTLSASGTRAAVPEHRTSAGASVSMGDPSEEGLATQRGLPTGQSAASAQSLPHGLQALAVGAGEAGAQDLGGNSSSGSGVRGGRALDQGRQLAEDTSARASGIEGGQLRVVSLRRANQSSGSIEVAASGSFTLDLGQRPGSVLGSEGRPSPDGLGALAVGALKSPGDKGGAAESLVSIARVPRSSSGDALHGALVRPAKDRQPPNTGLQPHQSLPLPQQAHAGVSGATSDQPARRVSQVFGAVLPSAPQVPPSSSSSASPFSLELAVPASAGPSRASLPGLPGDALMQQLSARAGGLSAAPPSTGSFALAFAAPPTLTGAAQAHTSESWLAAPGLGGIGPSLAAPHQPQLATGLVTRLAQFAAAQDAAAQRLATMQPLSQDPSLDRELDALLHDMASEQSRAVAAVLSPGHRSVGSSGTGPASGPTSASGGSWGAAAPGSELRASGSGGPQLRHGLLQQHQQLSPQQQQQFTTLGALTSGSSGSGTSGLPAGGDGAAGSGLDLDAELRRLAASMGAGGAAGGATDMDWTPGGLAGNMAGAEDWSSTNELLQQQSESHRIQQRLQRQHLQAALQQPQTTQQQGGLTLLQAQAQAQAQAQQHQQLPGSQSLGLRGPALAGDPDPGLLLQRLSLKLYGCNPDNLLPDTRSRLRTWLETMNMQPPAAPHPAAGRADAPTSAPNSHTPRSLAVRLDAAQSPHDPAQAAAEARPLTAPLMTQALGEERSEPELVMALGSLSCGNDDGLPTVSDASAQPPRGLSGSVHAGPPPVVGSSADTSAPDVLSGGPSASPHGSGDGSTPARSVPSAVPSAAASTAAAPSSARSSAEHVGGPGRRALPPGGPDTLPSSYGSGGNTIPAAPASGGSWGSVPTHPLAASVSAGSEHSAHGKEAGEGPLAQTLARLCGPGGASPLAELLPQLLGATADAQEEAVREGLGSRAASPSKVAVQLEDQVAWWAGPHPSAAGPPAAGAATATPTRSLHPAPPSGRSLRRERALPVRPPAVLCVHPPALVAGCAARLALQLRLPPAEAAQEPPQPCLLHLRHAETDVLSLSLADPALRLSHLDTAEALRAPAAAAEAEAGPGDHGEEVSSPFASADAGRNESVFDQGASPQTPLLPRLVAEARHSLERMSHGSVDAPPGVQGGSGPGTGNPSPGVGSGSEGTLLPQVPNATAELDVPALSAPGLACVESSCDGMLGPWLPLVVLPRGEHEAAAELAAVADRAEEKNAGQDASLEPQPGELATFLSTLGRLLLLGAAGALLDADGFTEDWDAYVAFADLRVAMPDAQLAAGRLLLRCIDWRLPSCASLVAELMLALL</sequence>
<feature type="region of interest" description="Disordered" evidence="4">
    <location>
        <begin position="1077"/>
        <end position="1111"/>
    </location>
</feature>
<dbReference type="GO" id="GO:0005634">
    <property type="term" value="C:nucleus"/>
    <property type="evidence" value="ECO:0007669"/>
    <property type="project" value="InterPro"/>
</dbReference>
<dbReference type="PANTHER" id="PTHR31251">
    <property type="entry name" value="SQUAMOSA PROMOTER-BINDING-LIKE PROTEIN 4"/>
    <property type="match status" value="1"/>
</dbReference>
<keyword evidence="1" id="KW-0479">Metal-binding</keyword>
<dbReference type="GO" id="GO:0003677">
    <property type="term" value="F:DNA binding"/>
    <property type="evidence" value="ECO:0007669"/>
    <property type="project" value="InterPro"/>
</dbReference>
<dbReference type="GO" id="GO:0008270">
    <property type="term" value="F:zinc ion binding"/>
    <property type="evidence" value="ECO:0007669"/>
    <property type="project" value="UniProtKB-KW"/>
</dbReference>
<feature type="compositionally biased region" description="Low complexity" evidence="4">
    <location>
        <begin position="535"/>
        <end position="562"/>
    </location>
</feature>
<name>A0A836C7P3_9CHLO</name>
<feature type="region of interest" description="Disordered" evidence="4">
    <location>
        <begin position="1250"/>
        <end position="1284"/>
    </location>
</feature>
<feature type="compositionally biased region" description="Low complexity" evidence="4">
    <location>
        <begin position="787"/>
        <end position="796"/>
    </location>
</feature>
<dbReference type="Proteomes" id="UP000612055">
    <property type="component" value="Unassembled WGS sequence"/>
</dbReference>
<gene>
    <name evidence="6" type="ORF">HYH03_000710</name>
</gene>
<accession>A0A836C7P3</accession>
<feature type="region of interest" description="Disordered" evidence="4">
    <location>
        <begin position="95"/>
        <end position="171"/>
    </location>
</feature>
<feature type="compositionally biased region" description="Low complexity" evidence="4">
    <location>
        <begin position="330"/>
        <end position="341"/>
    </location>
</feature>
<dbReference type="PROSITE" id="PS51141">
    <property type="entry name" value="ZF_SBP"/>
    <property type="match status" value="1"/>
</dbReference>
<dbReference type="OrthoDB" id="1428121at2759"/>
<dbReference type="Gene3D" id="4.10.1100.10">
    <property type="entry name" value="Transcription factor, SBP-box domain"/>
    <property type="match status" value="1"/>
</dbReference>
<feature type="region of interest" description="Disordered" evidence="4">
    <location>
        <begin position="1193"/>
        <end position="1235"/>
    </location>
</feature>
<feature type="region of interest" description="Disordered" evidence="4">
    <location>
        <begin position="530"/>
        <end position="575"/>
    </location>
</feature>
<feature type="region of interest" description="Disordered" evidence="4">
    <location>
        <begin position="780"/>
        <end position="805"/>
    </location>
</feature>
<feature type="region of interest" description="Disordered" evidence="4">
    <location>
        <begin position="855"/>
        <end position="1010"/>
    </location>
</feature>
<evidence type="ECO:0000313" key="7">
    <source>
        <dbReference type="Proteomes" id="UP000612055"/>
    </source>
</evidence>
<feature type="compositionally biased region" description="Basic residues" evidence="4">
    <location>
        <begin position="95"/>
        <end position="104"/>
    </location>
</feature>
<organism evidence="6 7">
    <name type="scientific">Edaphochlamys debaryana</name>
    <dbReference type="NCBI Taxonomy" id="47281"/>
    <lineage>
        <taxon>Eukaryota</taxon>
        <taxon>Viridiplantae</taxon>
        <taxon>Chlorophyta</taxon>
        <taxon>core chlorophytes</taxon>
        <taxon>Chlorophyceae</taxon>
        <taxon>CS clade</taxon>
        <taxon>Chlamydomonadales</taxon>
        <taxon>Chlamydomonadales incertae sedis</taxon>
        <taxon>Edaphochlamys</taxon>
    </lineage>
</organism>
<dbReference type="InterPro" id="IPR036893">
    <property type="entry name" value="SBP_sf"/>
</dbReference>
<feature type="region of interest" description="Disordered" evidence="4">
    <location>
        <begin position="190"/>
        <end position="222"/>
    </location>
</feature>
<evidence type="ECO:0000256" key="3">
    <source>
        <dbReference type="ARBA" id="ARBA00022833"/>
    </source>
</evidence>
<feature type="region of interest" description="Disordered" evidence="4">
    <location>
        <begin position="598"/>
        <end position="619"/>
    </location>
</feature>
<feature type="region of interest" description="Disordered" evidence="4">
    <location>
        <begin position="652"/>
        <end position="685"/>
    </location>
</feature>
<evidence type="ECO:0000256" key="4">
    <source>
        <dbReference type="SAM" id="MobiDB-lite"/>
    </source>
</evidence>
<feature type="compositionally biased region" description="Gly residues" evidence="4">
    <location>
        <begin position="604"/>
        <end position="619"/>
    </location>
</feature>
<dbReference type="Pfam" id="PF03110">
    <property type="entry name" value="SBP"/>
    <property type="match status" value="1"/>
</dbReference>
<dbReference type="SUPFAM" id="SSF103612">
    <property type="entry name" value="SBT domain"/>
    <property type="match status" value="1"/>
</dbReference>
<dbReference type="PANTHER" id="PTHR31251:SF169">
    <property type="entry name" value="SQUAMOSA PROMOTER-BINDING-LIKE PROTEIN 8"/>
    <property type="match status" value="1"/>
</dbReference>
<dbReference type="EMBL" id="JAEHOE010000001">
    <property type="protein sequence ID" value="KAG2502224.1"/>
    <property type="molecule type" value="Genomic_DNA"/>
</dbReference>
<feature type="region of interest" description="Disordered" evidence="4">
    <location>
        <begin position="719"/>
        <end position="738"/>
    </location>
</feature>
<reference evidence="6" key="1">
    <citation type="journal article" date="2020" name="bioRxiv">
        <title>Comparative genomics of Chlamydomonas.</title>
        <authorList>
            <person name="Craig R.J."/>
            <person name="Hasan A.R."/>
            <person name="Ness R.W."/>
            <person name="Keightley P.D."/>
        </authorList>
    </citation>
    <scope>NUCLEOTIDE SEQUENCE</scope>
    <source>
        <strain evidence="6">CCAP 11/70</strain>
    </source>
</reference>
<feature type="compositionally biased region" description="Polar residues" evidence="4">
    <location>
        <begin position="665"/>
        <end position="676"/>
    </location>
</feature>
<evidence type="ECO:0000259" key="5">
    <source>
        <dbReference type="PROSITE" id="PS51141"/>
    </source>
</evidence>
<keyword evidence="7" id="KW-1185">Reference proteome</keyword>
<feature type="region of interest" description="Disordered" evidence="4">
    <location>
        <begin position="1"/>
        <end position="24"/>
    </location>
</feature>
<keyword evidence="3" id="KW-0862">Zinc</keyword>
<evidence type="ECO:0000256" key="1">
    <source>
        <dbReference type="ARBA" id="ARBA00022723"/>
    </source>
</evidence>